<proteinExistence type="predicted"/>
<dbReference type="PANTHER" id="PTHR31992:SF356">
    <property type="entry name" value="DOF ZINC FINGER PROTEIN"/>
    <property type="match status" value="1"/>
</dbReference>
<evidence type="ECO:0000256" key="5">
    <source>
        <dbReference type="ARBA" id="ARBA00023125"/>
    </source>
</evidence>
<evidence type="ECO:0000256" key="1">
    <source>
        <dbReference type="ARBA" id="ARBA00022723"/>
    </source>
</evidence>
<dbReference type="Pfam" id="PF02701">
    <property type="entry name" value="Zn_ribbon_Dof"/>
    <property type="match status" value="1"/>
</dbReference>
<evidence type="ECO:0000256" key="3">
    <source>
        <dbReference type="ARBA" id="ARBA00022833"/>
    </source>
</evidence>
<feature type="region of interest" description="Disordered" evidence="10">
    <location>
        <begin position="1"/>
        <end position="26"/>
    </location>
</feature>
<dbReference type="GO" id="GO:0003677">
    <property type="term" value="F:DNA binding"/>
    <property type="evidence" value="ECO:0007669"/>
    <property type="project" value="UniProtKB-UniRule"/>
</dbReference>
<evidence type="ECO:0000256" key="4">
    <source>
        <dbReference type="ARBA" id="ARBA00023015"/>
    </source>
</evidence>
<protein>
    <recommendedName>
        <fullName evidence="9">Dof zinc finger protein</fullName>
    </recommendedName>
</protein>
<accession>A0A8T0NJZ6</accession>
<organism evidence="12 13">
    <name type="scientific">Panicum virgatum</name>
    <name type="common">Blackwell switchgrass</name>
    <dbReference type="NCBI Taxonomy" id="38727"/>
    <lineage>
        <taxon>Eukaryota</taxon>
        <taxon>Viridiplantae</taxon>
        <taxon>Streptophyta</taxon>
        <taxon>Embryophyta</taxon>
        <taxon>Tracheophyta</taxon>
        <taxon>Spermatophyta</taxon>
        <taxon>Magnoliopsida</taxon>
        <taxon>Liliopsida</taxon>
        <taxon>Poales</taxon>
        <taxon>Poaceae</taxon>
        <taxon>PACMAD clade</taxon>
        <taxon>Panicoideae</taxon>
        <taxon>Panicodae</taxon>
        <taxon>Paniceae</taxon>
        <taxon>Panicinae</taxon>
        <taxon>Panicum</taxon>
        <taxon>Panicum sect. Hiantes</taxon>
    </lineage>
</organism>
<evidence type="ECO:0000256" key="10">
    <source>
        <dbReference type="SAM" id="MobiDB-lite"/>
    </source>
</evidence>
<dbReference type="InterPro" id="IPR003851">
    <property type="entry name" value="Znf_Dof"/>
</dbReference>
<evidence type="ECO:0000256" key="7">
    <source>
        <dbReference type="ARBA" id="ARBA00023242"/>
    </source>
</evidence>
<evidence type="ECO:0000313" key="12">
    <source>
        <dbReference type="EMBL" id="KAG2547436.1"/>
    </source>
</evidence>
<keyword evidence="1 9" id="KW-0479">Metal-binding</keyword>
<feature type="compositionally biased region" description="Basic residues" evidence="10">
    <location>
        <begin position="191"/>
        <end position="203"/>
    </location>
</feature>
<comment type="function">
    <text evidence="9">Transcription factor that binds specifically to a 5'-AA[AG]G-3' consensus core sequence.</text>
</comment>
<keyword evidence="4 9" id="KW-0805">Transcription regulation</keyword>
<comment type="caution">
    <text evidence="12">The sequence shown here is derived from an EMBL/GenBank/DDBJ whole genome shotgun (WGS) entry which is preliminary data.</text>
</comment>
<evidence type="ECO:0000256" key="8">
    <source>
        <dbReference type="PROSITE-ProRule" id="PRU00071"/>
    </source>
</evidence>
<keyword evidence="6 9" id="KW-0804">Transcription</keyword>
<gene>
    <name evidence="12" type="ORF">PVAP13_9KG101200</name>
</gene>
<evidence type="ECO:0000256" key="2">
    <source>
        <dbReference type="ARBA" id="ARBA00022771"/>
    </source>
</evidence>
<evidence type="ECO:0000313" key="13">
    <source>
        <dbReference type="Proteomes" id="UP000823388"/>
    </source>
</evidence>
<keyword evidence="7 8" id="KW-0539">Nucleus</keyword>
<feature type="domain" description="Dof-type" evidence="11">
    <location>
        <begin position="142"/>
        <end position="196"/>
    </location>
</feature>
<keyword evidence="5 8" id="KW-0238">DNA-binding</keyword>
<evidence type="ECO:0000256" key="9">
    <source>
        <dbReference type="RuleBase" id="RU369094"/>
    </source>
</evidence>
<keyword evidence="2 8" id="KW-0863">Zinc-finger</keyword>
<reference evidence="12" key="1">
    <citation type="submission" date="2020-05" db="EMBL/GenBank/DDBJ databases">
        <title>WGS assembly of Panicum virgatum.</title>
        <authorList>
            <person name="Lovell J.T."/>
            <person name="Jenkins J."/>
            <person name="Shu S."/>
            <person name="Juenger T.E."/>
            <person name="Schmutz J."/>
        </authorList>
    </citation>
    <scope>NUCLEOTIDE SEQUENCE</scope>
    <source>
        <strain evidence="12">AP13</strain>
    </source>
</reference>
<name>A0A8T0NJZ6_PANVG</name>
<evidence type="ECO:0000259" key="11">
    <source>
        <dbReference type="PROSITE" id="PS50884"/>
    </source>
</evidence>
<dbReference type="GO" id="GO:0008270">
    <property type="term" value="F:zinc ion binding"/>
    <property type="evidence" value="ECO:0007669"/>
    <property type="project" value="UniProtKB-KW"/>
</dbReference>
<sequence>MHARIYTTLARSSRNSKKRTHIDQARARPSEKIILRCAHQLPSQHPMAGQVMEAHHQGQLQPPAGTPPFAPLTLGAGCKHDVHHHLTATTAATAMAVPGSNAAAAADMAAYLQQLQDAAAAAEASKQQQQQSGGGGGAARGEQCPRCASHDTKFCYYNNYNTSQPRHFCRACRRYWTLGGSLRNVPIGGSTRKRPRLAHHHHQPPTAARRAPVFGLGLGGGVPPLPSSAQAAGLLGSLFALGATGPLLEGPAAPPLLEGRGAGFDLGLGLPAGGTLGGGGGEAGMQVQGLGLRGSGGGCPASGASSSGLFWPAGLLDNDSVDTWKMLPSAAMWPDFSAAAAAAPQTGWLLHGGAQLM</sequence>
<dbReference type="PROSITE" id="PS01361">
    <property type="entry name" value="ZF_DOF_1"/>
    <property type="match status" value="1"/>
</dbReference>
<dbReference type="AlphaFoldDB" id="A0A8T0NJZ6"/>
<keyword evidence="3 9" id="KW-0862">Zinc</keyword>
<comment type="subcellular location">
    <subcellularLocation>
        <location evidence="8 9">Nucleus</location>
    </subcellularLocation>
</comment>
<dbReference type="EMBL" id="CM029053">
    <property type="protein sequence ID" value="KAG2547436.1"/>
    <property type="molecule type" value="Genomic_DNA"/>
</dbReference>
<dbReference type="Proteomes" id="UP000823388">
    <property type="component" value="Chromosome 9K"/>
</dbReference>
<evidence type="ECO:0000256" key="6">
    <source>
        <dbReference type="ARBA" id="ARBA00023163"/>
    </source>
</evidence>
<keyword evidence="13" id="KW-1185">Reference proteome</keyword>
<dbReference type="InterPro" id="IPR045174">
    <property type="entry name" value="Dof"/>
</dbReference>
<feature type="region of interest" description="Disordered" evidence="10">
    <location>
        <begin position="187"/>
        <end position="208"/>
    </location>
</feature>
<dbReference type="GO" id="GO:0005634">
    <property type="term" value="C:nucleus"/>
    <property type="evidence" value="ECO:0007669"/>
    <property type="project" value="UniProtKB-SubCell"/>
</dbReference>
<dbReference type="GO" id="GO:0003700">
    <property type="term" value="F:DNA-binding transcription factor activity"/>
    <property type="evidence" value="ECO:0007669"/>
    <property type="project" value="UniProtKB-UniRule"/>
</dbReference>
<dbReference type="PANTHER" id="PTHR31992">
    <property type="entry name" value="DOF ZINC FINGER PROTEIN DOF1.4-RELATED"/>
    <property type="match status" value="1"/>
</dbReference>
<dbReference type="PROSITE" id="PS50884">
    <property type="entry name" value="ZF_DOF_2"/>
    <property type="match status" value="1"/>
</dbReference>
<feature type="region of interest" description="Disordered" evidence="10">
    <location>
        <begin position="123"/>
        <end position="143"/>
    </location>
</feature>